<dbReference type="AlphaFoldDB" id="A0AAE0K646"/>
<evidence type="ECO:0000256" key="3">
    <source>
        <dbReference type="ARBA" id="ARBA00022989"/>
    </source>
</evidence>
<dbReference type="InterPro" id="IPR036259">
    <property type="entry name" value="MFS_trans_sf"/>
</dbReference>
<dbReference type="Pfam" id="PF07690">
    <property type="entry name" value="MFS_1"/>
    <property type="match status" value="1"/>
</dbReference>
<feature type="compositionally biased region" description="Basic and acidic residues" evidence="5">
    <location>
        <begin position="1"/>
        <end position="10"/>
    </location>
</feature>
<feature type="compositionally biased region" description="Basic and acidic residues" evidence="5">
    <location>
        <begin position="60"/>
        <end position="77"/>
    </location>
</feature>
<comment type="caution">
    <text evidence="8">The sequence shown here is derived from an EMBL/GenBank/DDBJ whole genome shotgun (WGS) entry which is preliminary data.</text>
</comment>
<accession>A0AAE0K646</accession>
<dbReference type="Gene3D" id="1.20.1250.20">
    <property type="entry name" value="MFS general substrate transporter like domains"/>
    <property type="match status" value="1"/>
</dbReference>
<evidence type="ECO:0000256" key="6">
    <source>
        <dbReference type="SAM" id="Phobius"/>
    </source>
</evidence>
<evidence type="ECO:0000256" key="1">
    <source>
        <dbReference type="ARBA" id="ARBA00004141"/>
    </source>
</evidence>
<dbReference type="GO" id="GO:0015203">
    <property type="term" value="F:polyamine transmembrane transporter activity"/>
    <property type="evidence" value="ECO:0007669"/>
    <property type="project" value="TreeGrafter"/>
</dbReference>
<evidence type="ECO:0000313" key="8">
    <source>
        <dbReference type="EMBL" id="KAK3370297.1"/>
    </source>
</evidence>
<dbReference type="InterPro" id="IPR011701">
    <property type="entry name" value="MFS"/>
</dbReference>
<feature type="transmembrane region" description="Helical" evidence="6">
    <location>
        <begin position="135"/>
        <end position="159"/>
    </location>
</feature>
<feature type="transmembrane region" description="Helical" evidence="6">
    <location>
        <begin position="373"/>
        <end position="395"/>
    </location>
</feature>
<feature type="transmembrane region" description="Helical" evidence="6">
    <location>
        <begin position="232"/>
        <end position="253"/>
    </location>
</feature>
<evidence type="ECO:0000313" key="9">
    <source>
        <dbReference type="Proteomes" id="UP001285441"/>
    </source>
</evidence>
<feature type="transmembrane region" description="Helical" evidence="6">
    <location>
        <begin position="293"/>
        <end position="311"/>
    </location>
</feature>
<proteinExistence type="predicted"/>
<sequence length="594" mass="64396">MAGGLEEKPDLVLTKFDPGSGSGSRGAEGSSIAEKPADHAHGGQPLKTSPSSETEEDDNPAARDRPDDKPSLGHDEDASSNPGNELARPRRWRRASSFARASRVIPRAERRGLFGRFTIIPEIESPVDYKNGTKWAVTAIVAMAAAAAPMGSGIFYPALPEMSKDLDTTPTITNLTVAMYMLAMSIFPLWWSSFSETLGRRTIYLLSFSLFVVFSVLSAVSVNISMLVVMRVLGGGASASVQAVGAGTIADIWRPEERGRAMGIFYLGPLTGPLFAPIIGGALSQAFGWRSTMWFLAIYGGVMLLFLFFGLPETLPKPKPTTAPAPKSPSTEGASGNRLQRVSTAQSVKKAGLTLKRFFIDPVKVLVNLRYPAVLITVYSASICFGSLFILNISIQSTFAKQPYEFSTAILGLLYIPPSLGYVAASIFGGRWIDYIMAREAKKAGRYDSNGKLIFLPEDRMSENMWLAATLYPGALIWYGWSAERGLPWIIPCIANLFFGVGSMLVFGAVTTMLTEFMPRQSSSGVAVNNFVRNIFSCVGGIVAQPLIDVIGNGWLTTMIGLFAWITGNMAIWALKRWGPGWRVTMDEALSKGR</sequence>
<evidence type="ECO:0000256" key="4">
    <source>
        <dbReference type="ARBA" id="ARBA00023136"/>
    </source>
</evidence>
<evidence type="ECO:0000259" key="7">
    <source>
        <dbReference type="PROSITE" id="PS50850"/>
    </source>
</evidence>
<evidence type="ECO:0000256" key="5">
    <source>
        <dbReference type="SAM" id="MobiDB-lite"/>
    </source>
</evidence>
<feature type="domain" description="Major facilitator superfamily (MFS) profile" evidence="7">
    <location>
        <begin position="137"/>
        <end position="579"/>
    </location>
</feature>
<feature type="transmembrane region" description="Helical" evidence="6">
    <location>
        <begin position="554"/>
        <end position="575"/>
    </location>
</feature>
<feature type="transmembrane region" description="Helical" evidence="6">
    <location>
        <begin position="265"/>
        <end position="287"/>
    </location>
</feature>
<dbReference type="EMBL" id="JAULSW010000009">
    <property type="protein sequence ID" value="KAK3370297.1"/>
    <property type="molecule type" value="Genomic_DNA"/>
</dbReference>
<feature type="region of interest" description="Disordered" evidence="5">
    <location>
        <begin position="1"/>
        <end position="92"/>
    </location>
</feature>
<feature type="transmembrane region" description="Helical" evidence="6">
    <location>
        <begin position="487"/>
        <end position="510"/>
    </location>
</feature>
<keyword evidence="2 6" id="KW-0812">Transmembrane</keyword>
<keyword evidence="3 6" id="KW-1133">Transmembrane helix</keyword>
<dbReference type="Proteomes" id="UP001285441">
    <property type="component" value="Unassembled WGS sequence"/>
</dbReference>
<dbReference type="PROSITE" id="PS50850">
    <property type="entry name" value="MFS"/>
    <property type="match status" value="1"/>
</dbReference>
<dbReference type="GO" id="GO:0010509">
    <property type="term" value="P:intracellular polyamine homeostasis"/>
    <property type="evidence" value="ECO:0007669"/>
    <property type="project" value="TreeGrafter"/>
</dbReference>
<dbReference type="SUPFAM" id="SSF103473">
    <property type="entry name" value="MFS general substrate transporter"/>
    <property type="match status" value="1"/>
</dbReference>
<organism evidence="8 9">
    <name type="scientific">Podospora didyma</name>
    <dbReference type="NCBI Taxonomy" id="330526"/>
    <lineage>
        <taxon>Eukaryota</taxon>
        <taxon>Fungi</taxon>
        <taxon>Dikarya</taxon>
        <taxon>Ascomycota</taxon>
        <taxon>Pezizomycotina</taxon>
        <taxon>Sordariomycetes</taxon>
        <taxon>Sordariomycetidae</taxon>
        <taxon>Sordariales</taxon>
        <taxon>Podosporaceae</taxon>
        <taxon>Podospora</taxon>
    </lineage>
</organism>
<dbReference type="PANTHER" id="PTHR23502">
    <property type="entry name" value="MAJOR FACILITATOR SUPERFAMILY"/>
    <property type="match status" value="1"/>
</dbReference>
<keyword evidence="9" id="KW-1185">Reference proteome</keyword>
<feature type="transmembrane region" description="Helical" evidence="6">
    <location>
        <begin position="531"/>
        <end position="548"/>
    </location>
</feature>
<feature type="transmembrane region" description="Helical" evidence="6">
    <location>
        <begin position="203"/>
        <end position="226"/>
    </location>
</feature>
<dbReference type="GO" id="GO:0005886">
    <property type="term" value="C:plasma membrane"/>
    <property type="evidence" value="ECO:0007669"/>
    <property type="project" value="TreeGrafter"/>
</dbReference>
<reference evidence="8" key="1">
    <citation type="journal article" date="2023" name="Mol. Phylogenet. Evol.">
        <title>Genome-scale phylogeny and comparative genomics of the fungal order Sordariales.</title>
        <authorList>
            <person name="Hensen N."/>
            <person name="Bonometti L."/>
            <person name="Westerberg I."/>
            <person name="Brannstrom I.O."/>
            <person name="Guillou S."/>
            <person name="Cros-Aarteil S."/>
            <person name="Calhoun S."/>
            <person name="Haridas S."/>
            <person name="Kuo A."/>
            <person name="Mondo S."/>
            <person name="Pangilinan J."/>
            <person name="Riley R."/>
            <person name="LaButti K."/>
            <person name="Andreopoulos B."/>
            <person name="Lipzen A."/>
            <person name="Chen C."/>
            <person name="Yan M."/>
            <person name="Daum C."/>
            <person name="Ng V."/>
            <person name="Clum A."/>
            <person name="Steindorff A."/>
            <person name="Ohm R.A."/>
            <person name="Martin F."/>
            <person name="Silar P."/>
            <person name="Natvig D.O."/>
            <person name="Lalanne C."/>
            <person name="Gautier V."/>
            <person name="Ament-Velasquez S.L."/>
            <person name="Kruys A."/>
            <person name="Hutchinson M.I."/>
            <person name="Powell A.J."/>
            <person name="Barry K."/>
            <person name="Miller A.N."/>
            <person name="Grigoriev I.V."/>
            <person name="Debuchy R."/>
            <person name="Gladieux P."/>
            <person name="Hiltunen Thoren M."/>
            <person name="Johannesson H."/>
        </authorList>
    </citation>
    <scope>NUCLEOTIDE SEQUENCE</scope>
    <source>
        <strain evidence="8">CBS 232.78</strain>
    </source>
</reference>
<dbReference type="CDD" id="cd17323">
    <property type="entry name" value="MFS_Tpo1_MDR_like"/>
    <property type="match status" value="1"/>
</dbReference>
<feature type="transmembrane region" description="Helical" evidence="6">
    <location>
        <begin position="171"/>
        <end position="191"/>
    </location>
</feature>
<comment type="subcellular location">
    <subcellularLocation>
        <location evidence="1">Membrane</location>
        <topology evidence="1">Multi-pass membrane protein</topology>
    </subcellularLocation>
</comment>
<dbReference type="InterPro" id="IPR020846">
    <property type="entry name" value="MFS_dom"/>
</dbReference>
<evidence type="ECO:0000256" key="2">
    <source>
        <dbReference type="ARBA" id="ARBA00022692"/>
    </source>
</evidence>
<reference evidence="8" key="2">
    <citation type="submission" date="2023-06" db="EMBL/GenBank/DDBJ databases">
        <authorList>
            <consortium name="Lawrence Berkeley National Laboratory"/>
            <person name="Haridas S."/>
            <person name="Hensen N."/>
            <person name="Bonometti L."/>
            <person name="Westerberg I."/>
            <person name="Brannstrom I.O."/>
            <person name="Guillou S."/>
            <person name="Cros-Aarteil S."/>
            <person name="Calhoun S."/>
            <person name="Kuo A."/>
            <person name="Mondo S."/>
            <person name="Pangilinan J."/>
            <person name="Riley R."/>
            <person name="LaButti K."/>
            <person name="Andreopoulos B."/>
            <person name="Lipzen A."/>
            <person name="Chen C."/>
            <person name="Yanf M."/>
            <person name="Daum C."/>
            <person name="Ng V."/>
            <person name="Clum A."/>
            <person name="Steindorff A."/>
            <person name="Ohm R."/>
            <person name="Martin F."/>
            <person name="Silar P."/>
            <person name="Natvig D."/>
            <person name="Lalanne C."/>
            <person name="Gautier V."/>
            <person name="Ament-velasquez S.L."/>
            <person name="Kruys A."/>
            <person name="Hutchinson M.I."/>
            <person name="Powell A.J."/>
            <person name="Barry K."/>
            <person name="Miller A.N."/>
            <person name="Grigoriev I.V."/>
            <person name="Debuchy R."/>
            <person name="Gladieux P."/>
            <person name="Thoren M.H."/>
            <person name="Johannesson H."/>
        </authorList>
    </citation>
    <scope>NUCLEOTIDE SEQUENCE</scope>
    <source>
        <strain evidence="8">CBS 232.78</strain>
    </source>
</reference>
<feature type="region of interest" description="Disordered" evidence="5">
    <location>
        <begin position="319"/>
        <end position="340"/>
    </location>
</feature>
<keyword evidence="4 6" id="KW-0472">Membrane</keyword>
<name>A0AAE0K646_9PEZI</name>
<feature type="transmembrane region" description="Helical" evidence="6">
    <location>
        <begin position="415"/>
        <end position="433"/>
    </location>
</feature>
<feature type="transmembrane region" description="Helical" evidence="6">
    <location>
        <begin position="464"/>
        <end position="481"/>
    </location>
</feature>
<gene>
    <name evidence="8" type="ORF">B0H63DRAFT_313709</name>
</gene>
<dbReference type="PANTHER" id="PTHR23502:SF5">
    <property type="entry name" value="QUINIDINE RESISTANCE PROTEIN 3"/>
    <property type="match status" value="1"/>
</dbReference>
<protein>
    <submittedName>
        <fullName evidence="8">Major facilitator superfamily domain-containing protein</fullName>
    </submittedName>
</protein>